<name>A0A803MBX7_CHEQI</name>
<dbReference type="InterPro" id="IPR044991">
    <property type="entry name" value="TET_plant"/>
</dbReference>
<dbReference type="GO" id="GO:0009734">
    <property type="term" value="P:auxin-activated signaling pathway"/>
    <property type="evidence" value="ECO:0007669"/>
    <property type="project" value="InterPro"/>
</dbReference>
<protein>
    <submittedName>
        <fullName evidence="7">Uncharacterized protein</fullName>
    </submittedName>
</protein>
<evidence type="ECO:0000256" key="3">
    <source>
        <dbReference type="ARBA" id="ARBA00022692"/>
    </source>
</evidence>
<dbReference type="PANTHER" id="PTHR32191">
    <property type="entry name" value="TETRASPANIN-8-RELATED"/>
    <property type="match status" value="1"/>
</dbReference>
<evidence type="ECO:0000256" key="1">
    <source>
        <dbReference type="ARBA" id="ARBA00004141"/>
    </source>
</evidence>
<sequence length="292" mass="32092">MVLNMCRQLVVVAAFVNAYCCISVIIVAGLGEMAILEVGRARCVVCIAVGRYGVMGLVLGWGEGGKDQGVPVPEEDGMGQGWGWSLGGGGADNAEALPIVASPLLLILLGLGIFALAVSSNGGGESIPGRSYKEYHVESYSKWMQNKVHDTYNWEKYYKKVIVKEHVCKKFGKDYRRDSLDKFHKRNLSPYESGCCKPPEECNFNYTSPAVWVKPEIGNYSNVDCNRWDNDPKTLCYDCESCKAALLQDVTYHWFFTGIVLVVILGLPLLIGCVAIITDNISSSKLSVRLLD</sequence>
<feature type="transmembrane region" description="Helical" evidence="6">
    <location>
        <begin position="12"/>
        <end position="31"/>
    </location>
</feature>
<dbReference type="EnsemblPlants" id="AUR62026594-RA">
    <property type="protein sequence ID" value="AUR62026594-RA:cds"/>
    <property type="gene ID" value="AUR62026594"/>
</dbReference>
<feature type="transmembrane region" description="Helical" evidence="6">
    <location>
        <begin position="254"/>
        <end position="277"/>
    </location>
</feature>
<dbReference type="AlphaFoldDB" id="A0A803MBX7"/>
<evidence type="ECO:0000256" key="6">
    <source>
        <dbReference type="SAM" id="Phobius"/>
    </source>
</evidence>
<comment type="similarity">
    <text evidence="2">Belongs to the tetraspanin (TM4SF) family.</text>
</comment>
<evidence type="ECO:0000256" key="4">
    <source>
        <dbReference type="ARBA" id="ARBA00022989"/>
    </source>
</evidence>
<dbReference type="InterPro" id="IPR018499">
    <property type="entry name" value="Tetraspanin/Peripherin"/>
</dbReference>
<evidence type="ECO:0000256" key="5">
    <source>
        <dbReference type="ARBA" id="ARBA00023136"/>
    </source>
</evidence>
<keyword evidence="8" id="KW-1185">Reference proteome</keyword>
<comment type="subcellular location">
    <subcellularLocation>
        <location evidence="1">Membrane</location>
        <topology evidence="1">Multi-pass membrane protein</topology>
    </subcellularLocation>
</comment>
<feature type="transmembrane region" description="Helical" evidence="6">
    <location>
        <begin position="96"/>
        <end position="118"/>
    </location>
</feature>
<keyword evidence="3 6" id="KW-0812">Transmembrane</keyword>
<dbReference type="Pfam" id="PF00335">
    <property type="entry name" value="Tetraspanin"/>
    <property type="match status" value="1"/>
</dbReference>
<evidence type="ECO:0000313" key="7">
    <source>
        <dbReference type="EnsemblPlants" id="AUR62026594-RA:cds"/>
    </source>
</evidence>
<dbReference type="GO" id="GO:0016020">
    <property type="term" value="C:membrane"/>
    <property type="evidence" value="ECO:0007669"/>
    <property type="project" value="UniProtKB-SubCell"/>
</dbReference>
<keyword evidence="5 6" id="KW-0472">Membrane</keyword>
<keyword evidence="4 6" id="KW-1133">Transmembrane helix</keyword>
<dbReference type="Gramene" id="AUR62026594-RA">
    <property type="protein sequence ID" value="AUR62026594-RA:cds"/>
    <property type="gene ID" value="AUR62026594"/>
</dbReference>
<accession>A0A803MBX7</accession>
<proteinExistence type="inferred from homology"/>
<organism evidence="7 8">
    <name type="scientific">Chenopodium quinoa</name>
    <name type="common">Quinoa</name>
    <dbReference type="NCBI Taxonomy" id="63459"/>
    <lineage>
        <taxon>Eukaryota</taxon>
        <taxon>Viridiplantae</taxon>
        <taxon>Streptophyta</taxon>
        <taxon>Embryophyta</taxon>
        <taxon>Tracheophyta</taxon>
        <taxon>Spermatophyta</taxon>
        <taxon>Magnoliopsida</taxon>
        <taxon>eudicotyledons</taxon>
        <taxon>Gunneridae</taxon>
        <taxon>Pentapetalae</taxon>
        <taxon>Caryophyllales</taxon>
        <taxon>Chenopodiaceae</taxon>
        <taxon>Chenopodioideae</taxon>
        <taxon>Atripliceae</taxon>
        <taxon>Chenopodium</taxon>
    </lineage>
</organism>
<dbReference type="Proteomes" id="UP000596660">
    <property type="component" value="Unplaced"/>
</dbReference>
<reference evidence="7" key="1">
    <citation type="journal article" date="2017" name="Nature">
        <title>The genome of Chenopodium quinoa.</title>
        <authorList>
            <person name="Jarvis D.E."/>
            <person name="Ho Y.S."/>
            <person name="Lightfoot D.J."/>
            <person name="Schmoeckel S.M."/>
            <person name="Li B."/>
            <person name="Borm T.J.A."/>
            <person name="Ohyanagi H."/>
            <person name="Mineta K."/>
            <person name="Michell C.T."/>
            <person name="Saber N."/>
            <person name="Kharbatia N.M."/>
            <person name="Rupper R.R."/>
            <person name="Sharp A.R."/>
            <person name="Dally N."/>
            <person name="Boughton B.A."/>
            <person name="Woo Y.H."/>
            <person name="Gao G."/>
            <person name="Schijlen E.G.W.M."/>
            <person name="Guo X."/>
            <person name="Momin A.A."/>
            <person name="Negrao S."/>
            <person name="Al-Babili S."/>
            <person name="Gehring C."/>
            <person name="Roessner U."/>
            <person name="Jung C."/>
            <person name="Murphy K."/>
            <person name="Arold S.T."/>
            <person name="Gojobori T."/>
            <person name="van der Linden C.G."/>
            <person name="van Loo E.N."/>
            <person name="Jellen E.N."/>
            <person name="Maughan P.J."/>
            <person name="Tester M."/>
        </authorList>
    </citation>
    <scope>NUCLEOTIDE SEQUENCE [LARGE SCALE GENOMIC DNA]</scope>
    <source>
        <strain evidence="7">cv. PI 614886</strain>
    </source>
</reference>
<evidence type="ECO:0000313" key="8">
    <source>
        <dbReference type="Proteomes" id="UP000596660"/>
    </source>
</evidence>
<evidence type="ECO:0000256" key="2">
    <source>
        <dbReference type="ARBA" id="ARBA00006840"/>
    </source>
</evidence>
<reference evidence="7" key="2">
    <citation type="submission" date="2021-03" db="UniProtKB">
        <authorList>
            <consortium name="EnsemblPlants"/>
        </authorList>
    </citation>
    <scope>IDENTIFICATION</scope>
</reference>